<dbReference type="CDD" id="cd19071">
    <property type="entry name" value="AKR_AKR1-5-like"/>
    <property type="match status" value="1"/>
</dbReference>
<evidence type="ECO:0000256" key="2">
    <source>
        <dbReference type="ARBA" id="ARBA00022857"/>
    </source>
</evidence>
<comment type="similarity">
    <text evidence="1">Belongs to the aldo/keto reductase family.</text>
</comment>
<dbReference type="PANTHER" id="PTHR43827:SF3">
    <property type="entry name" value="NADP-DEPENDENT OXIDOREDUCTASE DOMAIN-CONTAINING PROTEIN"/>
    <property type="match status" value="1"/>
</dbReference>
<dbReference type="GO" id="GO:0050580">
    <property type="term" value="F:2,5-didehydrogluconate reductase activity"/>
    <property type="evidence" value="ECO:0007669"/>
    <property type="project" value="UniProtKB-EC"/>
</dbReference>
<accession>A0A108TCT2</accession>
<sequence precursor="true">MIKWLISLMMACSQTLALSACNPEDSPKKTENIVPELKPESNPVPSPEPTSDNGMFDLSEGENGNPPTLLLSSGYEMPIIGLGTYSLHDDVCVNAILAAVKLGYRKFDTASYYGNEEEVGKAIRTCGVLREELFVCTKLYPNQFADAEKAIEESLCKLNIGYVDLMLLHHPGAHDVEAYKAMERAVKNGKIRSIGVSNYYIKEMTDFLPKVNIKPTLVQNEIHPYYQEKEVVKFMHENGIAIEGWYPLGGRGYTAAMLGNETIGQIAKAHGKSPAQIILRWDLQNGIVIIPGSSNPDHQRENISLFDFELSSEEMAQIAALDRNEKHDWY</sequence>
<dbReference type="InterPro" id="IPR036812">
    <property type="entry name" value="NAD(P)_OxRdtase_dom_sf"/>
</dbReference>
<keyword evidence="9" id="KW-1185">Reference proteome</keyword>
<feature type="chain" id="PRO_5007131136" evidence="6">
    <location>
        <begin position="20"/>
        <end position="330"/>
    </location>
</feature>
<protein>
    <submittedName>
        <fullName evidence="8">2,5-diketo-D-gluconic acid reductase A</fullName>
        <ecNumber evidence="8">1.1.1.274</ecNumber>
    </submittedName>
</protein>
<evidence type="ECO:0000256" key="5">
    <source>
        <dbReference type="SAM" id="MobiDB-lite"/>
    </source>
</evidence>
<dbReference type="PANTHER" id="PTHR43827">
    <property type="entry name" value="2,5-DIKETO-D-GLUCONIC ACID REDUCTASE"/>
    <property type="match status" value="1"/>
</dbReference>
<dbReference type="FunFam" id="3.20.20.100:FF:000002">
    <property type="entry name" value="2,5-diketo-D-gluconic acid reductase A"/>
    <property type="match status" value="1"/>
</dbReference>
<dbReference type="PRINTS" id="PR00069">
    <property type="entry name" value="ALDKETRDTASE"/>
</dbReference>
<dbReference type="GO" id="GO:1990002">
    <property type="term" value="F:methylglyoxal reductase (NADPH) (acetol producing) activity"/>
    <property type="evidence" value="ECO:0007669"/>
    <property type="project" value="RHEA"/>
</dbReference>
<keyword evidence="6" id="KW-0732">Signal</keyword>
<dbReference type="AlphaFoldDB" id="A0A108TCT2"/>
<evidence type="ECO:0000256" key="1">
    <source>
        <dbReference type="ARBA" id="ARBA00007905"/>
    </source>
</evidence>
<dbReference type="PROSITE" id="PS51257">
    <property type="entry name" value="PROKAR_LIPOPROTEIN"/>
    <property type="match status" value="1"/>
</dbReference>
<dbReference type="Proteomes" id="UP000056419">
    <property type="component" value="Unassembled WGS sequence"/>
</dbReference>
<feature type="domain" description="NADP-dependent oxidoreductase" evidence="7">
    <location>
        <begin position="80"/>
        <end position="322"/>
    </location>
</feature>
<dbReference type="SUPFAM" id="SSF51430">
    <property type="entry name" value="NAD(P)-linked oxidoreductase"/>
    <property type="match status" value="1"/>
</dbReference>
<dbReference type="PROSITE" id="PS00062">
    <property type="entry name" value="ALDOKETO_REDUCTASE_2"/>
    <property type="match status" value="1"/>
</dbReference>
<dbReference type="InterPro" id="IPR023210">
    <property type="entry name" value="NADP_OxRdtase_dom"/>
</dbReference>
<comment type="caution">
    <text evidence="8">The sequence shown here is derived from an EMBL/GenBank/DDBJ whole genome shotgun (WGS) entry which is preliminary data.</text>
</comment>
<evidence type="ECO:0000313" key="9">
    <source>
        <dbReference type="Proteomes" id="UP000056419"/>
    </source>
</evidence>
<dbReference type="Pfam" id="PF00248">
    <property type="entry name" value="Aldo_ket_red"/>
    <property type="match status" value="1"/>
</dbReference>
<evidence type="ECO:0000256" key="3">
    <source>
        <dbReference type="ARBA" id="ARBA00023002"/>
    </source>
</evidence>
<dbReference type="Gene3D" id="3.20.20.100">
    <property type="entry name" value="NADP-dependent oxidoreductase domain"/>
    <property type="match status" value="1"/>
</dbReference>
<evidence type="ECO:0000313" key="8">
    <source>
        <dbReference type="EMBL" id="KWR57527.1"/>
    </source>
</evidence>
<keyword evidence="2" id="KW-0521">NADP</keyword>
<evidence type="ECO:0000259" key="7">
    <source>
        <dbReference type="Pfam" id="PF00248"/>
    </source>
</evidence>
<evidence type="ECO:0000256" key="4">
    <source>
        <dbReference type="ARBA" id="ARBA00049445"/>
    </source>
</evidence>
<dbReference type="InterPro" id="IPR020471">
    <property type="entry name" value="AKR"/>
</dbReference>
<feature type="signal peptide" evidence="6">
    <location>
        <begin position="1"/>
        <end position="19"/>
    </location>
</feature>
<dbReference type="EC" id="1.1.1.274" evidence="8"/>
<gene>
    <name evidence="8" type="primary">dkgA</name>
    <name evidence="8" type="ORF">AA415_00061</name>
</gene>
<feature type="region of interest" description="Disordered" evidence="5">
    <location>
        <begin position="21"/>
        <end position="59"/>
    </location>
</feature>
<keyword evidence="3 8" id="KW-0560">Oxidoreductase</keyword>
<dbReference type="EMBL" id="LRGC01000001">
    <property type="protein sequence ID" value="KWR57527.1"/>
    <property type="molecule type" value="Genomic_DNA"/>
</dbReference>
<dbReference type="RefSeq" id="WP_082709234.1">
    <property type="nucleotide sequence ID" value="NZ_LRGC01000001.1"/>
</dbReference>
<proteinExistence type="inferred from homology"/>
<organism evidence="8 9">
    <name type="scientific">Bacteroides stercoris</name>
    <dbReference type="NCBI Taxonomy" id="46506"/>
    <lineage>
        <taxon>Bacteria</taxon>
        <taxon>Pseudomonadati</taxon>
        <taxon>Bacteroidota</taxon>
        <taxon>Bacteroidia</taxon>
        <taxon>Bacteroidales</taxon>
        <taxon>Bacteroidaceae</taxon>
        <taxon>Bacteroides</taxon>
    </lineage>
</organism>
<name>A0A108TCT2_BACSE</name>
<comment type="catalytic activity">
    <reaction evidence="4">
        <text>hydroxyacetone + NADP(+) = methylglyoxal + NADPH + H(+)</text>
        <dbReference type="Rhea" id="RHEA:27986"/>
        <dbReference type="ChEBI" id="CHEBI:15378"/>
        <dbReference type="ChEBI" id="CHEBI:17158"/>
        <dbReference type="ChEBI" id="CHEBI:27957"/>
        <dbReference type="ChEBI" id="CHEBI:57783"/>
        <dbReference type="ChEBI" id="CHEBI:58349"/>
    </reaction>
</comment>
<dbReference type="PATRIC" id="fig|46506.5.peg.67"/>
<reference evidence="8 9" key="1">
    <citation type="journal article" date="2016" name="BMC Genomics">
        <title>Type VI secretion systems of human gut Bacteroidales segregate into three genetic architectures, two of which are contained on mobile genetic elements.</title>
        <authorList>
            <person name="Coyne M.J."/>
            <person name="Roelofs K.G."/>
            <person name="Comstock L.E."/>
        </authorList>
    </citation>
    <scope>NUCLEOTIDE SEQUENCE [LARGE SCALE GENOMIC DNA]</scope>
    <source>
        <strain evidence="8 9">CL09T03C01</strain>
    </source>
</reference>
<dbReference type="STRING" id="46506.AA415_00061"/>
<dbReference type="InterPro" id="IPR018170">
    <property type="entry name" value="Aldo/ket_reductase_CS"/>
</dbReference>
<evidence type="ECO:0000256" key="6">
    <source>
        <dbReference type="SAM" id="SignalP"/>
    </source>
</evidence>